<feature type="compositionally biased region" description="Basic residues" evidence="3">
    <location>
        <begin position="107"/>
        <end position="116"/>
    </location>
</feature>
<dbReference type="InterPro" id="IPR036874">
    <property type="entry name" value="Carbonic_anhydrase_sf"/>
</dbReference>
<comment type="caution">
    <text evidence="4">The sequence shown here is derived from an EMBL/GenBank/DDBJ whole genome shotgun (WGS) entry which is preliminary data.</text>
</comment>
<name>A0ABX0E4N9_9ACTN</name>
<dbReference type="PANTHER" id="PTHR11002:SF79">
    <property type="entry name" value="CARBONIC ANHYDRASE 2"/>
    <property type="match status" value="1"/>
</dbReference>
<organism evidence="4 5">
    <name type="scientific">Streptomyces ureilyticus</name>
    <dbReference type="NCBI Taxonomy" id="1775131"/>
    <lineage>
        <taxon>Bacteria</taxon>
        <taxon>Bacillati</taxon>
        <taxon>Actinomycetota</taxon>
        <taxon>Actinomycetes</taxon>
        <taxon>Kitasatosporales</taxon>
        <taxon>Streptomycetaceae</taxon>
        <taxon>Streptomyces</taxon>
    </lineage>
</organism>
<comment type="function">
    <text evidence="2">Catalyzes the reversible hydration of carbon dioxide to form bicarbonate.</text>
</comment>
<dbReference type="SMART" id="SM00947">
    <property type="entry name" value="Pro_CA"/>
    <property type="match status" value="1"/>
</dbReference>
<reference evidence="4 5" key="1">
    <citation type="submission" date="2020-02" db="EMBL/GenBank/DDBJ databases">
        <title>Whole-genome analyses of novel actinobacteria.</title>
        <authorList>
            <person name="Sahin N."/>
            <person name="Tokatli A."/>
        </authorList>
    </citation>
    <scope>NUCLEOTIDE SEQUENCE [LARGE SCALE GENOMIC DNA]</scope>
    <source>
        <strain evidence="4 5">YC419</strain>
    </source>
</reference>
<dbReference type="InterPro" id="IPR006311">
    <property type="entry name" value="TAT_signal"/>
</dbReference>
<evidence type="ECO:0000256" key="1">
    <source>
        <dbReference type="ARBA" id="ARBA00006217"/>
    </source>
</evidence>
<sequence>METPKVGSWRSRSSQVDARGPKSRRTFLPVKSELIPHRAVGRTSTLPDGSAPARRSLIRAALTGTAALGAGLALGTPTAAAATPVRSTRSRPTTPQEALRELAAGNHRWRTNRQRHPHESPAVRQSLTSGQHPFAVVLGCIDSRVPPELAFDQGLGDLMTVRSGGEVLDEAVLGSVAFGVLELDIPLIMVLGHQSCGAVKAAIQADESGEELPAHMQYLADQISPAIDHSQEGDARVDATVDANVELVRSRLAAVPELATRVDAGKLAIVGARYELTSQLVHRIA</sequence>
<evidence type="ECO:0000313" key="4">
    <source>
        <dbReference type="EMBL" id="NGO49183.1"/>
    </source>
</evidence>
<dbReference type="Pfam" id="PF00484">
    <property type="entry name" value="Pro_CA"/>
    <property type="match status" value="1"/>
</dbReference>
<feature type="region of interest" description="Disordered" evidence="3">
    <location>
        <begin position="1"/>
        <end position="24"/>
    </location>
</feature>
<dbReference type="EMBL" id="JAAKZX010000350">
    <property type="protein sequence ID" value="NGO49183.1"/>
    <property type="molecule type" value="Genomic_DNA"/>
</dbReference>
<evidence type="ECO:0000313" key="5">
    <source>
        <dbReference type="Proteomes" id="UP001518140"/>
    </source>
</evidence>
<feature type="region of interest" description="Disordered" evidence="3">
    <location>
        <begin position="106"/>
        <end position="127"/>
    </location>
</feature>
<dbReference type="PANTHER" id="PTHR11002">
    <property type="entry name" value="CARBONIC ANHYDRASE"/>
    <property type="match status" value="1"/>
</dbReference>
<dbReference type="Proteomes" id="UP001518140">
    <property type="component" value="Unassembled WGS sequence"/>
</dbReference>
<dbReference type="PROSITE" id="PS51318">
    <property type="entry name" value="TAT"/>
    <property type="match status" value="1"/>
</dbReference>
<proteinExistence type="inferred from homology"/>
<keyword evidence="5" id="KW-1185">Reference proteome</keyword>
<dbReference type="SUPFAM" id="SSF53056">
    <property type="entry name" value="beta-carbonic anhydrase, cab"/>
    <property type="match status" value="1"/>
</dbReference>
<protein>
    <submittedName>
        <fullName evidence="4">Carbonic anhydrase</fullName>
    </submittedName>
</protein>
<evidence type="ECO:0000256" key="2">
    <source>
        <dbReference type="ARBA" id="ARBA00024993"/>
    </source>
</evidence>
<gene>
    <name evidence="4" type="ORF">G6048_46335</name>
</gene>
<evidence type="ECO:0000256" key="3">
    <source>
        <dbReference type="SAM" id="MobiDB-lite"/>
    </source>
</evidence>
<comment type="similarity">
    <text evidence="1">Belongs to the beta-class carbonic anhydrase family.</text>
</comment>
<accession>A0ABX0E4N9</accession>
<dbReference type="InterPro" id="IPR001765">
    <property type="entry name" value="Carbonic_anhydrase"/>
</dbReference>
<dbReference type="CDD" id="cd03378">
    <property type="entry name" value="beta_CA_cladeC"/>
    <property type="match status" value="1"/>
</dbReference>
<dbReference type="Gene3D" id="3.40.1050.10">
    <property type="entry name" value="Carbonic anhydrase"/>
    <property type="match status" value="1"/>
</dbReference>